<reference evidence="3 4" key="1">
    <citation type="submission" date="2020-07" db="EMBL/GenBank/DDBJ databases">
        <title>Sequencing the genomes of 1000 actinobacteria strains.</title>
        <authorList>
            <person name="Klenk H.-P."/>
        </authorList>
    </citation>
    <scope>NUCLEOTIDE SEQUENCE [LARGE SCALE GENOMIC DNA]</scope>
    <source>
        <strain evidence="3 4">DSM 17380</strain>
    </source>
</reference>
<evidence type="ECO:0000313" key="4">
    <source>
        <dbReference type="Proteomes" id="UP000586095"/>
    </source>
</evidence>
<feature type="transmembrane region" description="Helical" evidence="2">
    <location>
        <begin position="89"/>
        <end position="108"/>
    </location>
</feature>
<organism evidence="3 4">
    <name type="scientific">Leucobacter aridicollis</name>
    <dbReference type="NCBI Taxonomy" id="283878"/>
    <lineage>
        <taxon>Bacteria</taxon>
        <taxon>Bacillati</taxon>
        <taxon>Actinomycetota</taxon>
        <taxon>Actinomycetes</taxon>
        <taxon>Micrococcales</taxon>
        <taxon>Microbacteriaceae</taxon>
        <taxon>Leucobacter</taxon>
    </lineage>
</organism>
<feature type="transmembrane region" description="Helical" evidence="2">
    <location>
        <begin position="21"/>
        <end position="43"/>
    </location>
</feature>
<evidence type="ECO:0008006" key="5">
    <source>
        <dbReference type="Google" id="ProtNLM"/>
    </source>
</evidence>
<feature type="region of interest" description="Disordered" evidence="1">
    <location>
        <begin position="222"/>
        <end position="256"/>
    </location>
</feature>
<accession>A0A852RDI6</accession>
<keyword evidence="2" id="KW-0812">Transmembrane</keyword>
<feature type="region of interest" description="Disordered" evidence="1">
    <location>
        <begin position="146"/>
        <end position="205"/>
    </location>
</feature>
<evidence type="ECO:0000256" key="1">
    <source>
        <dbReference type="SAM" id="MobiDB-lite"/>
    </source>
</evidence>
<dbReference type="Proteomes" id="UP000586095">
    <property type="component" value="Unassembled WGS sequence"/>
</dbReference>
<dbReference type="RefSeq" id="WP_185986997.1">
    <property type="nucleotide sequence ID" value="NZ_BAAALZ010000001.1"/>
</dbReference>
<feature type="transmembrane region" description="Helical" evidence="2">
    <location>
        <begin position="120"/>
        <end position="141"/>
    </location>
</feature>
<comment type="caution">
    <text evidence="3">The sequence shown here is derived from an EMBL/GenBank/DDBJ whole genome shotgun (WGS) entry which is preliminary data.</text>
</comment>
<keyword evidence="2" id="KW-1133">Transmembrane helix</keyword>
<evidence type="ECO:0000313" key="3">
    <source>
        <dbReference type="EMBL" id="NYD26940.1"/>
    </source>
</evidence>
<keyword evidence="4" id="KW-1185">Reference proteome</keyword>
<proteinExistence type="predicted"/>
<name>A0A852RDI6_9MICO</name>
<dbReference type="EMBL" id="JACCBD010000001">
    <property type="protein sequence ID" value="NYD26940.1"/>
    <property type="molecule type" value="Genomic_DNA"/>
</dbReference>
<protein>
    <recommendedName>
        <fullName evidence="5">DUF2637 domain-containing protein</fullName>
    </recommendedName>
</protein>
<keyword evidence="2" id="KW-0472">Membrane</keyword>
<dbReference type="AlphaFoldDB" id="A0A852RDI6"/>
<feature type="compositionally biased region" description="Basic and acidic residues" evidence="1">
    <location>
        <begin position="191"/>
        <end position="205"/>
    </location>
</feature>
<feature type="compositionally biased region" description="Low complexity" evidence="1">
    <location>
        <begin position="159"/>
        <end position="187"/>
    </location>
</feature>
<gene>
    <name evidence="3" type="ORF">BJ960_001743</name>
</gene>
<evidence type="ECO:0000256" key="2">
    <source>
        <dbReference type="SAM" id="Phobius"/>
    </source>
</evidence>
<sequence length="256" mass="26264">MSSTPPAETLSLDQAGRGVQVALTVALMIVAVSAFVLGALPLISIAKEWAGLPTGVAALLPVVLDAGAVAAALAAIVRHTRGQRATLETALLLLTVVVSVCAQVVHAWQIEGGVWEPRTVIIAAALGSAPVIVLLASHAAIRTLTPPRQKAKRAGRRTAPAAVKPASAAQASASAKAPKPAGAKPGAAPKPRPEPPADLPERLADETDLDYAVRLHVEHGFGQRKAAELAGTTRSKLETRLKQRAATETDQPALAA</sequence>
<feature type="compositionally biased region" description="Basic and acidic residues" evidence="1">
    <location>
        <begin position="235"/>
        <end position="247"/>
    </location>
</feature>
<feature type="transmembrane region" description="Helical" evidence="2">
    <location>
        <begin position="55"/>
        <end position="77"/>
    </location>
</feature>